<proteinExistence type="predicted"/>
<sequence>MVRAARAVVPALSKRWFVAGQSQGGHAALFTANLATEYAPELDFRGAVAHGAPANLAGLVSVIGPSFPPVLGAEMKTYVAYILAGLQASRPDFDLQSYLTPLGRSVVADAAELCYDDMATRMNNIELGEMFTKQLGEPFRQAWDAIYSIPTTGYHRPLFIAQGENDTTSLPALTDKLVEDLAANGQPHTYRTYPTGHLGTPEAALSDTTAFARQLFAGR</sequence>
<dbReference type="PANTHER" id="PTHR34853">
    <property type="match status" value="1"/>
</dbReference>
<dbReference type="PANTHER" id="PTHR34853:SF1">
    <property type="entry name" value="LIPASE 5"/>
    <property type="match status" value="1"/>
</dbReference>
<dbReference type="InterPro" id="IPR005152">
    <property type="entry name" value="Lipase_secreted"/>
</dbReference>
<protein>
    <recommendedName>
        <fullName evidence="3">Secretory lipase</fullName>
    </recommendedName>
</protein>
<dbReference type="Proteomes" id="UP001500979">
    <property type="component" value="Unassembled WGS sequence"/>
</dbReference>
<dbReference type="Gene3D" id="3.40.50.1820">
    <property type="entry name" value="alpha/beta hydrolase"/>
    <property type="match status" value="2"/>
</dbReference>
<dbReference type="InterPro" id="IPR029058">
    <property type="entry name" value="AB_hydrolase_fold"/>
</dbReference>
<dbReference type="EMBL" id="BAAAUX010000011">
    <property type="protein sequence ID" value="GAA2788132.1"/>
    <property type="molecule type" value="Genomic_DNA"/>
</dbReference>
<evidence type="ECO:0000313" key="2">
    <source>
        <dbReference type="Proteomes" id="UP001500979"/>
    </source>
</evidence>
<organism evidence="1 2">
    <name type="scientific">Saccharopolyspora taberi</name>
    <dbReference type="NCBI Taxonomy" id="60895"/>
    <lineage>
        <taxon>Bacteria</taxon>
        <taxon>Bacillati</taxon>
        <taxon>Actinomycetota</taxon>
        <taxon>Actinomycetes</taxon>
        <taxon>Pseudonocardiales</taxon>
        <taxon>Pseudonocardiaceae</taxon>
        <taxon>Saccharopolyspora</taxon>
    </lineage>
</organism>
<accession>A0ABN3VCA7</accession>
<keyword evidence="2" id="KW-1185">Reference proteome</keyword>
<dbReference type="SUPFAM" id="SSF53474">
    <property type="entry name" value="alpha/beta-Hydrolases"/>
    <property type="match status" value="1"/>
</dbReference>
<comment type="caution">
    <text evidence="1">The sequence shown here is derived from an EMBL/GenBank/DDBJ whole genome shotgun (WGS) entry which is preliminary data.</text>
</comment>
<evidence type="ECO:0008006" key="3">
    <source>
        <dbReference type="Google" id="ProtNLM"/>
    </source>
</evidence>
<evidence type="ECO:0000313" key="1">
    <source>
        <dbReference type="EMBL" id="GAA2788132.1"/>
    </source>
</evidence>
<name>A0ABN3VCA7_9PSEU</name>
<reference evidence="1 2" key="1">
    <citation type="journal article" date="2019" name="Int. J. Syst. Evol. Microbiol.">
        <title>The Global Catalogue of Microorganisms (GCM) 10K type strain sequencing project: providing services to taxonomists for standard genome sequencing and annotation.</title>
        <authorList>
            <consortium name="The Broad Institute Genomics Platform"/>
            <consortium name="The Broad Institute Genome Sequencing Center for Infectious Disease"/>
            <person name="Wu L."/>
            <person name="Ma J."/>
        </authorList>
    </citation>
    <scope>NUCLEOTIDE SEQUENCE [LARGE SCALE GENOMIC DNA]</scope>
    <source>
        <strain evidence="1 2">JCM 9383</strain>
    </source>
</reference>
<dbReference type="Pfam" id="PF03583">
    <property type="entry name" value="LIP"/>
    <property type="match status" value="1"/>
</dbReference>
<dbReference type="Gene3D" id="1.10.260.130">
    <property type="match status" value="1"/>
</dbReference>
<gene>
    <name evidence="1" type="ORF">GCM10010470_23360</name>
</gene>